<evidence type="ECO:0000259" key="19">
    <source>
        <dbReference type="PROSITE" id="PS50106"/>
    </source>
</evidence>
<keyword evidence="10" id="KW-0067">ATP-binding</keyword>
<dbReference type="EMBL" id="JBJQND010000006">
    <property type="protein sequence ID" value="KAL3873727.1"/>
    <property type="molecule type" value="Genomic_DNA"/>
</dbReference>
<proteinExistence type="inferred from homology"/>
<comment type="caution">
    <text evidence="22">The sequence shown here is derived from an EMBL/GenBank/DDBJ whole genome shotgun (WGS) entry which is preliminary data.</text>
</comment>
<dbReference type="Pfam" id="PF07653">
    <property type="entry name" value="SH3_2"/>
    <property type="match status" value="1"/>
</dbReference>
<dbReference type="Proteomes" id="UP001634394">
    <property type="component" value="Unassembled WGS sequence"/>
</dbReference>
<evidence type="ECO:0000256" key="12">
    <source>
        <dbReference type="ARBA" id="ARBA00023136"/>
    </source>
</evidence>
<keyword evidence="5" id="KW-0796">Tight junction</keyword>
<dbReference type="SMART" id="SM00326">
    <property type="entry name" value="SH3"/>
    <property type="match status" value="1"/>
</dbReference>
<feature type="compositionally biased region" description="Basic and acidic residues" evidence="16">
    <location>
        <begin position="62"/>
        <end position="75"/>
    </location>
</feature>
<evidence type="ECO:0000313" key="22">
    <source>
        <dbReference type="EMBL" id="KAL3873753.1"/>
    </source>
</evidence>
<evidence type="ECO:0000256" key="1">
    <source>
        <dbReference type="ARBA" id="ARBA00004202"/>
    </source>
</evidence>
<dbReference type="PANTHER" id="PTHR23122">
    <property type="entry name" value="MEMBRANE-ASSOCIATED GUANYLATE KINASE MAGUK"/>
    <property type="match status" value="1"/>
</dbReference>
<dbReference type="SUPFAM" id="SSF101288">
    <property type="entry name" value="L27 domain"/>
    <property type="match status" value="2"/>
</dbReference>
<feature type="domain" description="Guanylate kinase-like" evidence="18">
    <location>
        <begin position="645"/>
        <end position="826"/>
    </location>
</feature>
<dbReference type="SMART" id="SM00228">
    <property type="entry name" value="PDZ"/>
    <property type="match status" value="1"/>
</dbReference>
<keyword evidence="12" id="KW-0472">Membrane</keyword>
<reference evidence="22 23" key="1">
    <citation type="submission" date="2024-11" db="EMBL/GenBank/DDBJ databases">
        <title>Chromosome-level genome assembly of the freshwater bivalve Anodonta woodiana.</title>
        <authorList>
            <person name="Chen X."/>
        </authorList>
    </citation>
    <scope>NUCLEOTIDE SEQUENCE [LARGE SCALE GENOMIC DNA]</scope>
    <source>
        <strain evidence="22">MN2024</strain>
        <tissue evidence="22">Gills</tissue>
    </source>
</reference>
<dbReference type="FunFam" id="2.30.42.10:FF:000088">
    <property type="entry name" value="MAGUK p55 subfamily member 5"/>
    <property type="match status" value="1"/>
</dbReference>
<keyword evidence="9" id="KW-0547">Nucleotide-binding</keyword>
<dbReference type="InterPro" id="IPR014775">
    <property type="entry name" value="L27_C"/>
</dbReference>
<keyword evidence="8" id="KW-0677">Repeat</keyword>
<dbReference type="PROSITE" id="PS50052">
    <property type="entry name" value="GUANYLATE_KINASE_2"/>
    <property type="match status" value="1"/>
</dbReference>
<dbReference type="InterPro" id="IPR036028">
    <property type="entry name" value="SH3-like_dom_sf"/>
</dbReference>
<dbReference type="PROSITE" id="PS50002">
    <property type="entry name" value="SH3"/>
    <property type="match status" value="1"/>
</dbReference>
<evidence type="ECO:0000313" key="21">
    <source>
        <dbReference type="EMBL" id="KAL3873727.1"/>
    </source>
</evidence>
<gene>
    <name evidence="21" type="ORF">ACJMK2_036816</name>
    <name evidence="22" type="ORF">ACJMK2_036842</name>
</gene>
<dbReference type="PROSITE" id="PS51022">
    <property type="entry name" value="L27"/>
    <property type="match status" value="2"/>
</dbReference>
<dbReference type="SUPFAM" id="SSF52540">
    <property type="entry name" value="P-loop containing nucleoside triphosphate hydrolases"/>
    <property type="match status" value="1"/>
</dbReference>
<evidence type="ECO:0000256" key="14">
    <source>
        <dbReference type="ARBA" id="ARBA00031033"/>
    </source>
</evidence>
<feature type="domain" description="L27" evidence="20">
    <location>
        <begin position="290"/>
        <end position="347"/>
    </location>
</feature>
<dbReference type="FunFam" id="3.30.63.10:FF:000002">
    <property type="entry name" value="Guanylate kinase 1"/>
    <property type="match status" value="1"/>
</dbReference>
<evidence type="ECO:0000256" key="2">
    <source>
        <dbReference type="ARBA" id="ARBA00004221"/>
    </source>
</evidence>
<dbReference type="Gene3D" id="2.30.30.40">
    <property type="entry name" value="SH3 Domains"/>
    <property type="match status" value="1"/>
</dbReference>
<comment type="similarity">
    <text evidence="4">Belongs to the MAGUK family.</text>
</comment>
<name>A0ABD3WKK1_SINWO</name>
<evidence type="ECO:0000256" key="11">
    <source>
        <dbReference type="ARBA" id="ARBA00022949"/>
    </source>
</evidence>
<keyword evidence="11" id="KW-0965">Cell junction</keyword>
<comment type="subcellular location">
    <subcellularLocation>
        <location evidence="2">Apical cell membrane</location>
    </subcellularLocation>
    <subcellularLocation>
        <location evidence="3">Cell junction</location>
        <location evidence="3">Tight junction</location>
    </subcellularLocation>
    <subcellularLocation>
        <location evidence="1">Cell membrane</location>
        <topology evidence="1">Peripheral membrane protein</topology>
    </subcellularLocation>
</comment>
<evidence type="ECO:0000256" key="5">
    <source>
        <dbReference type="ARBA" id="ARBA00022427"/>
    </source>
</evidence>
<dbReference type="Pfam" id="PF00625">
    <property type="entry name" value="Guanylate_kin"/>
    <property type="match status" value="1"/>
</dbReference>
<dbReference type="InterPro" id="IPR036034">
    <property type="entry name" value="PDZ_sf"/>
</dbReference>
<dbReference type="SUPFAM" id="SSF50044">
    <property type="entry name" value="SH3-domain"/>
    <property type="match status" value="1"/>
</dbReference>
<feature type="compositionally biased region" description="Polar residues" evidence="16">
    <location>
        <begin position="30"/>
        <end position="45"/>
    </location>
</feature>
<dbReference type="InterPro" id="IPR015145">
    <property type="entry name" value="L27_N"/>
</dbReference>
<dbReference type="InterPro" id="IPR036892">
    <property type="entry name" value="L27_dom_sf"/>
</dbReference>
<evidence type="ECO:0000256" key="8">
    <source>
        <dbReference type="ARBA" id="ARBA00022737"/>
    </source>
</evidence>
<dbReference type="Gene3D" id="2.30.42.10">
    <property type="match status" value="1"/>
</dbReference>
<evidence type="ECO:0000256" key="6">
    <source>
        <dbReference type="ARBA" id="ARBA00022443"/>
    </source>
</evidence>
<keyword evidence="23" id="KW-1185">Reference proteome</keyword>
<dbReference type="PROSITE" id="PS00856">
    <property type="entry name" value="GUANYLATE_KINASE_1"/>
    <property type="match status" value="1"/>
</dbReference>
<feature type="domain" description="SH3" evidence="17">
    <location>
        <begin position="514"/>
        <end position="586"/>
    </location>
</feature>
<feature type="compositionally biased region" description="Low complexity" evidence="16">
    <location>
        <begin position="1"/>
        <end position="29"/>
    </location>
</feature>
<dbReference type="GO" id="GO:0005923">
    <property type="term" value="C:bicellular tight junction"/>
    <property type="evidence" value="ECO:0007669"/>
    <property type="project" value="UniProtKB-SubCell"/>
</dbReference>
<evidence type="ECO:0000256" key="4">
    <source>
        <dbReference type="ARBA" id="ARBA00007014"/>
    </source>
</evidence>
<dbReference type="InterPro" id="IPR004172">
    <property type="entry name" value="L27_dom"/>
</dbReference>
<evidence type="ECO:0000256" key="13">
    <source>
        <dbReference type="ARBA" id="ARBA00024392"/>
    </source>
</evidence>
<dbReference type="Pfam" id="PF00595">
    <property type="entry name" value="PDZ"/>
    <property type="match status" value="1"/>
</dbReference>
<dbReference type="GO" id="GO:0005524">
    <property type="term" value="F:ATP binding"/>
    <property type="evidence" value="ECO:0007669"/>
    <property type="project" value="UniProtKB-KW"/>
</dbReference>
<accession>A0ABD3WKK1</accession>
<dbReference type="PROSITE" id="PS50106">
    <property type="entry name" value="PDZ"/>
    <property type="match status" value="1"/>
</dbReference>
<protein>
    <recommendedName>
        <fullName evidence="13">Protein PALS1</fullName>
    </recommendedName>
    <alternativeName>
        <fullName evidence="14">Protein associated with Lin-7 1</fullName>
    </alternativeName>
</protein>
<dbReference type="InterPro" id="IPR035601">
    <property type="entry name" value="MPP5_SH3"/>
</dbReference>
<dbReference type="CDD" id="cd00071">
    <property type="entry name" value="GMPK"/>
    <property type="match status" value="1"/>
</dbReference>
<evidence type="ECO:0000256" key="3">
    <source>
        <dbReference type="ARBA" id="ARBA00004435"/>
    </source>
</evidence>
<feature type="domain" description="PDZ" evidence="19">
    <location>
        <begin position="425"/>
        <end position="504"/>
    </location>
</feature>
<evidence type="ECO:0000256" key="9">
    <source>
        <dbReference type="ARBA" id="ARBA00022741"/>
    </source>
</evidence>
<dbReference type="InterPro" id="IPR008145">
    <property type="entry name" value="GK/Ca_channel_bsu"/>
</dbReference>
<dbReference type="AlphaFoldDB" id="A0ABD3WKK1"/>
<evidence type="ECO:0000256" key="10">
    <source>
        <dbReference type="ARBA" id="ARBA00022840"/>
    </source>
</evidence>
<keyword evidence="7" id="KW-1003">Cell membrane</keyword>
<dbReference type="InterPro" id="IPR001478">
    <property type="entry name" value="PDZ"/>
</dbReference>
<feature type="region of interest" description="Disordered" evidence="16">
    <location>
        <begin position="149"/>
        <end position="185"/>
    </location>
</feature>
<dbReference type="EMBL" id="JBJQND010000006">
    <property type="protein sequence ID" value="KAL3873753.1"/>
    <property type="molecule type" value="Genomic_DNA"/>
</dbReference>
<dbReference type="InterPro" id="IPR008144">
    <property type="entry name" value="Guanylate_kin-like_dom"/>
</dbReference>
<keyword evidence="6 15" id="KW-0728">SH3 domain</keyword>
<evidence type="ECO:0000259" key="18">
    <source>
        <dbReference type="PROSITE" id="PS50052"/>
    </source>
</evidence>
<evidence type="ECO:0000256" key="7">
    <source>
        <dbReference type="ARBA" id="ARBA00022475"/>
    </source>
</evidence>
<dbReference type="GO" id="GO:0016324">
    <property type="term" value="C:apical plasma membrane"/>
    <property type="evidence" value="ECO:0007669"/>
    <property type="project" value="UniProtKB-SubCell"/>
</dbReference>
<dbReference type="Pfam" id="PF09060">
    <property type="entry name" value="L27_N"/>
    <property type="match status" value="1"/>
</dbReference>
<dbReference type="InterPro" id="IPR020590">
    <property type="entry name" value="Guanylate_kinase_CS"/>
</dbReference>
<dbReference type="CDD" id="cd12036">
    <property type="entry name" value="SH3_MPP5"/>
    <property type="match status" value="1"/>
</dbReference>
<evidence type="ECO:0000259" key="17">
    <source>
        <dbReference type="PROSITE" id="PS50002"/>
    </source>
</evidence>
<feature type="domain" description="L27" evidence="20">
    <location>
        <begin position="356"/>
        <end position="405"/>
    </location>
</feature>
<dbReference type="Gene3D" id="3.40.50.300">
    <property type="entry name" value="P-loop containing nucleotide triphosphate hydrolases"/>
    <property type="match status" value="1"/>
</dbReference>
<dbReference type="SUPFAM" id="SSF50156">
    <property type="entry name" value="PDZ domain-like"/>
    <property type="match status" value="1"/>
</dbReference>
<dbReference type="InterPro" id="IPR027417">
    <property type="entry name" value="P-loop_NTPase"/>
</dbReference>
<organism evidence="22 23">
    <name type="scientific">Sinanodonta woodiana</name>
    <name type="common">Chinese pond mussel</name>
    <name type="synonym">Anodonta woodiana</name>
    <dbReference type="NCBI Taxonomy" id="1069815"/>
    <lineage>
        <taxon>Eukaryota</taxon>
        <taxon>Metazoa</taxon>
        <taxon>Spiralia</taxon>
        <taxon>Lophotrochozoa</taxon>
        <taxon>Mollusca</taxon>
        <taxon>Bivalvia</taxon>
        <taxon>Autobranchia</taxon>
        <taxon>Heteroconchia</taxon>
        <taxon>Palaeoheterodonta</taxon>
        <taxon>Unionida</taxon>
        <taxon>Unionoidea</taxon>
        <taxon>Unionidae</taxon>
        <taxon>Unioninae</taxon>
        <taxon>Sinanodonta</taxon>
    </lineage>
</organism>
<dbReference type="Pfam" id="PF02828">
    <property type="entry name" value="L27"/>
    <property type="match status" value="1"/>
</dbReference>
<dbReference type="CDD" id="cd06798">
    <property type="entry name" value="PDZ_MPP5-like"/>
    <property type="match status" value="1"/>
</dbReference>
<evidence type="ECO:0000259" key="20">
    <source>
        <dbReference type="PROSITE" id="PS51022"/>
    </source>
</evidence>
<dbReference type="InterPro" id="IPR001452">
    <property type="entry name" value="SH3_domain"/>
</dbReference>
<feature type="region of interest" description="Disordered" evidence="16">
    <location>
        <begin position="1"/>
        <end position="84"/>
    </location>
</feature>
<dbReference type="InterPro" id="IPR050716">
    <property type="entry name" value="MAGUK"/>
</dbReference>
<dbReference type="SMART" id="SM00072">
    <property type="entry name" value="GuKc"/>
    <property type="match status" value="1"/>
</dbReference>
<evidence type="ECO:0000313" key="23">
    <source>
        <dbReference type="Proteomes" id="UP001634394"/>
    </source>
</evidence>
<dbReference type="SMART" id="SM00569">
    <property type="entry name" value="L27"/>
    <property type="match status" value="2"/>
</dbReference>
<evidence type="ECO:0000256" key="16">
    <source>
        <dbReference type="SAM" id="MobiDB-lite"/>
    </source>
</evidence>
<dbReference type="Gene3D" id="1.10.287.650">
    <property type="entry name" value="L27 domain"/>
    <property type="match status" value="2"/>
</dbReference>
<evidence type="ECO:0000256" key="15">
    <source>
        <dbReference type="PROSITE-ProRule" id="PRU00192"/>
    </source>
</evidence>
<sequence>MTQNVTDSPSSVPTSQSSSSYSTLNNTTLENQVLISSSMPYNSKGQHVGNGHVEMADLNGYGEKESPHKNKSDKKERKKVGNSAETNLNDYVVLGQNQLDNGSTANSINSLNKSRENFSDDSFSDSYIPGSFDEDSHREMAIDVPDHFIGTIKTPPKYPPPLSSTNSSPRAPPSTPLKNSDLARNKAQTDNVLTTTANNMNINQQMPLNDDQMERLRKHQEDIRKRREDEDRRKKEAEFLRTSLRGSKKLQALEQIRTSPEGFINTAYMENDEEGYASGRHTGRDSYMRKNIALEDLLSSLQYIRSRLSAAEGKQEISFLMNLFNNNQFKQAVEVHNKLIDVTSRSPHAQPQCSNLENVVEETVSVLYSCQTPQAKELLDLLHEPNLKNLIFAHDKVADQALKPIPDEVPLDFHTFPVGEDSIKIVHLEKTNEPLGATVRNEGESVIIGRIVKGGIAEQSGLLHEGDEILEINRVDMKGKSIHDVSEMLANMSGTITFMIIPNNQYNSRPSTQDELTHVRALFKYDPEDDIYIPCQELGISFDKGDILHVINRDDQNWWQAYREGEEEHQSLAGLIPSKTFQEQRESMRLTLGGENKENEKSHSCACGRRAKNKKKKNAHKQQVDVSEILTYEEVAQYYPEPNRRRPVVLIGPPNVGRHELRQRLMTDFERFAAAVPHTSRPLKDSELDGKDYHFISRAEFEADIRANKFVEFGEFEKNWYGTSINAVRQVINMGKICVLNLDPEALPNLKNSDLKPYVVFVYPPNLDNLRQIHVKSGIANVSNDDLRDIIERAREMEDQYGHYFDYVLTNYDMDQAYDELLREINKIEVEPQWVPAAWLNN</sequence>